<sequence>MGENKFGKYVLFGALLGAAVSFFDRHTREQVSRKSNAILSEIGFYSKNPDILKWKLKEKKEKYQSVYDQLTEDVTYIKQQVEELKTLTPQVKELVVNTKDAFVESKDEYKSIVNETAEPQDSETKK</sequence>
<reference evidence="3" key="1">
    <citation type="journal article" date="2019" name="Int. J. Syst. Evol. Microbiol.">
        <title>The Global Catalogue of Microorganisms (GCM) 10K type strain sequencing project: providing services to taxonomists for standard genome sequencing and annotation.</title>
        <authorList>
            <consortium name="The Broad Institute Genomics Platform"/>
            <consortium name="The Broad Institute Genome Sequencing Center for Infectious Disease"/>
            <person name="Wu L."/>
            <person name="Ma J."/>
        </authorList>
    </citation>
    <scope>NUCLEOTIDE SEQUENCE [LARGE SCALE GENOMIC DNA]</scope>
    <source>
        <strain evidence="3">CGMCC 4.1434</strain>
    </source>
</reference>
<evidence type="ECO:0000256" key="1">
    <source>
        <dbReference type="SAM" id="Coils"/>
    </source>
</evidence>
<dbReference type="RefSeq" id="WP_381440362.1">
    <property type="nucleotide sequence ID" value="NZ_JBHSNO010000022.1"/>
</dbReference>
<proteinExistence type="predicted"/>
<name>A0ABW0TTZ6_9BACL</name>
<dbReference type="Proteomes" id="UP001596109">
    <property type="component" value="Unassembled WGS sequence"/>
</dbReference>
<keyword evidence="3" id="KW-1185">Reference proteome</keyword>
<comment type="caution">
    <text evidence="2">The sequence shown here is derived from an EMBL/GenBank/DDBJ whole genome shotgun (WGS) entry which is preliminary data.</text>
</comment>
<organism evidence="2 3">
    <name type="scientific">Sporosarcina soli</name>
    <dbReference type="NCBI Taxonomy" id="334736"/>
    <lineage>
        <taxon>Bacteria</taxon>
        <taxon>Bacillati</taxon>
        <taxon>Bacillota</taxon>
        <taxon>Bacilli</taxon>
        <taxon>Bacillales</taxon>
        <taxon>Caryophanaceae</taxon>
        <taxon>Sporosarcina</taxon>
    </lineage>
</organism>
<evidence type="ECO:0000313" key="2">
    <source>
        <dbReference type="EMBL" id="MFC5591920.1"/>
    </source>
</evidence>
<evidence type="ECO:0000313" key="3">
    <source>
        <dbReference type="Proteomes" id="UP001596109"/>
    </source>
</evidence>
<feature type="coiled-coil region" evidence="1">
    <location>
        <begin position="53"/>
        <end position="87"/>
    </location>
</feature>
<protein>
    <submittedName>
        <fullName evidence="2">YtxH domain-containing protein</fullName>
    </submittedName>
</protein>
<accession>A0ABW0TTZ6</accession>
<keyword evidence="1" id="KW-0175">Coiled coil</keyword>
<gene>
    <name evidence="2" type="ORF">ACFPRA_23885</name>
</gene>
<dbReference type="EMBL" id="JBHSNO010000022">
    <property type="protein sequence ID" value="MFC5591920.1"/>
    <property type="molecule type" value="Genomic_DNA"/>
</dbReference>